<evidence type="ECO:0000256" key="8">
    <source>
        <dbReference type="SAM" id="MobiDB-lite"/>
    </source>
</evidence>
<comment type="function">
    <text evidence="7">Component of the mitochondrial ribosome (mitoribosome), a dedicated translation machinery responsible for the synthesis of mitochondrial genome-encoded proteins, including at least some of the essential transmembrane subunits of the mitochondrial respiratory chain. The mitoribosomes are attached to the mitochondrial inner membrane and translation products are cotranslationally integrated into the membrane.</text>
</comment>
<evidence type="ECO:0000256" key="6">
    <source>
        <dbReference type="ARBA" id="ARBA00035170"/>
    </source>
</evidence>
<dbReference type="AlphaFoldDB" id="A0A6A6WKB0"/>
<dbReference type="EMBL" id="ML996565">
    <property type="protein sequence ID" value="KAF2762611.1"/>
    <property type="molecule type" value="Genomic_DNA"/>
</dbReference>
<dbReference type="InterPro" id="IPR000529">
    <property type="entry name" value="Ribosomal_bS6"/>
</dbReference>
<keyword evidence="5" id="KW-0687">Ribonucleoprotein</keyword>
<keyword evidence="3" id="KW-0689">Ribosomal protein</keyword>
<evidence type="ECO:0000256" key="7">
    <source>
        <dbReference type="ARBA" id="ARBA00037226"/>
    </source>
</evidence>
<dbReference type="Proteomes" id="UP000799437">
    <property type="component" value="Unassembled WGS sequence"/>
</dbReference>
<organism evidence="9 10">
    <name type="scientific">Pseudovirgaria hyperparasitica</name>
    <dbReference type="NCBI Taxonomy" id="470096"/>
    <lineage>
        <taxon>Eukaryota</taxon>
        <taxon>Fungi</taxon>
        <taxon>Dikarya</taxon>
        <taxon>Ascomycota</taxon>
        <taxon>Pezizomycotina</taxon>
        <taxon>Dothideomycetes</taxon>
        <taxon>Dothideomycetes incertae sedis</taxon>
        <taxon>Acrospermales</taxon>
        <taxon>Acrospermaceae</taxon>
        <taxon>Pseudovirgaria</taxon>
    </lineage>
</organism>
<proteinExistence type="inferred from homology"/>
<comment type="similarity">
    <text evidence="2">Belongs to the bacterial ribosomal protein bS6 family.</text>
</comment>
<dbReference type="GeneID" id="54490224"/>
<evidence type="ECO:0000313" key="10">
    <source>
        <dbReference type="Proteomes" id="UP000799437"/>
    </source>
</evidence>
<dbReference type="GO" id="GO:0070181">
    <property type="term" value="F:small ribosomal subunit rRNA binding"/>
    <property type="evidence" value="ECO:0007669"/>
    <property type="project" value="TreeGrafter"/>
</dbReference>
<keyword evidence="4" id="KW-0496">Mitochondrion</keyword>
<dbReference type="CDD" id="cd15465">
    <property type="entry name" value="bS6_mito"/>
    <property type="match status" value="1"/>
</dbReference>
<dbReference type="OrthoDB" id="10259681at2759"/>
<dbReference type="GO" id="GO:0006412">
    <property type="term" value="P:translation"/>
    <property type="evidence" value="ECO:0007669"/>
    <property type="project" value="InterPro"/>
</dbReference>
<protein>
    <recommendedName>
        <fullName evidence="6">Small ribosomal subunit protein bS6m</fullName>
    </recommendedName>
</protein>
<gene>
    <name evidence="9" type="ORF">EJ05DRAFT_534133</name>
</gene>
<dbReference type="GO" id="GO:0005763">
    <property type="term" value="C:mitochondrial small ribosomal subunit"/>
    <property type="evidence" value="ECO:0007669"/>
    <property type="project" value="TreeGrafter"/>
</dbReference>
<dbReference type="Gene3D" id="3.30.70.60">
    <property type="match status" value="1"/>
</dbReference>
<name>A0A6A6WKB0_9PEZI</name>
<evidence type="ECO:0000256" key="4">
    <source>
        <dbReference type="ARBA" id="ARBA00023128"/>
    </source>
</evidence>
<dbReference type="InterPro" id="IPR035980">
    <property type="entry name" value="Ribosomal_bS6_sf"/>
</dbReference>
<evidence type="ECO:0000256" key="1">
    <source>
        <dbReference type="ARBA" id="ARBA00004173"/>
    </source>
</evidence>
<accession>A0A6A6WKB0</accession>
<evidence type="ECO:0000313" key="9">
    <source>
        <dbReference type="EMBL" id="KAF2762611.1"/>
    </source>
</evidence>
<keyword evidence="10" id="KW-1185">Reference proteome</keyword>
<dbReference type="Pfam" id="PF01250">
    <property type="entry name" value="Ribosomal_S6"/>
    <property type="match status" value="1"/>
</dbReference>
<reference evidence="9" key="1">
    <citation type="journal article" date="2020" name="Stud. Mycol.">
        <title>101 Dothideomycetes genomes: a test case for predicting lifestyles and emergence of pathogens.</title>
        <authorList>
            <person name="Haridas S."/>
            <person name="Albert R."/>
            <person name="Binder M."/>
            <person name="Bloem J."/>
            <person name="Labutti K."/>
            <person name="Salamov A."/>
            <person name="Andreopoulos B."/>
            <person name="Baker S."/>
            <person name="Barry K."/>
            <person name="Bills G."/>
            <person name="Bluhm B."/>
            <person name="Cannon C."/>
            <person name="Castanera R."/>
            <person name="Culley D."/>
            <person name="Daum C."/>
            <person name="Ezra D."/>
            <person name="Gonzalez J."/>
            <person name="Henrissat B."/>
            <person name="Kuo A."/>
            <person name="Liang C."/>
            <person name="Lipzen A."/>
            <person name="Lutzoni F."/>
            <person name="Magnuson J."/>
            <person name="Mondo S."/>
            <person name="Nolan M."/>
            <person name="Ohm R."/>
            <person name="Pangilinan J."/>
            <person name="Park H.-J."/>
            <person name="Ramirez L."/>
            <person name="Alfaro M."/>
            <person name="Sun H."/>
            <person name="Tritt A."/>
            <person name="Yoshinaga Y."/>
            <person name="Zwiers L.-H."/>
            <person name="Turgeon B."/>
            <person name="Goodwin S."/>
            <person name="Spatafora J."/>
            <person name="Crous P."/>
            <person name="Grigoriev I."/>
        </authorList>
    </citation>
    <scope>NUCLEOTIDE SEQUENCE</scope>
    <source>
        <strain evidence="9">CBS 121739</strain>
    </source>
</reference>
<evidence type="ECO:0000256" key="5">
    <source>
        <dbReference type="ARBA" id="ARBA00023274"/>
    </source>
</evidence>
<dbReference type="InterPro" id="IPR014717">
    <property type="entry name" value="Transl_elong_EF1B/ribsomal_bS6"/>
</dbReference>
<feature type="compositionally biased region" description="Basic and acidic residues" evidence="8">
    <location>
        <begin position="145"/>
        <end position="157"/>
    </location>
</feature>
<dbReference type="PANTHER" id="PTHR21011">
    <property type="entry name" value="MITOCHONDRIAL 28S RIBOSOMAL PROTEIN S6"/>
    <property type="match status" value="1"/>
</dbReference>
<dbReference type="PANTHER" id="PTHR21011:SF1">
    <property type="entry name" value="SMALL RIBOSOMAL SUBUNIT PROTEIN BS6M"/>
    <property type="match status" value="1"/>
</dbReference>
<dbReference type="RefSeq" id="XP_033605062.1">
    <property type="nucleotide sequence ID" value="XM_033749170.1"/>
</dbReference>
<comment type="subcellular location">
    <subcellularLocation>
        <location evidence="1">Mitochondrion</location>
    </subcellularLocation>
</comment>
<evidence type="ECO:0000256" key="2">
    <source>
        <dbReference type="ARBA" id="ARBA00009512"/>
    </source>
</evidence>
<evidence type="ECO:0000256" key="3">
    <source>
        <dbReference type="ARBA" id="ARBA00022980"/>
    </source>
</evidence>
<dbReference type="SUPFAM" id="SSF54995">
    <property type="entry name" value="Ribosomal protein S6"/>
    <property type="match status" value="1"/>
</dbReference>
<feature type="region of interest" description="Disordered" evidence="8">
    <location>
        <begin position="145"/>
        <end position="172"/>
    </location>
</feature>
<dbReference type="FunFam" id="3.30.70.60:FF:000007">
    <property type="entry name" value="37S ribosomal protein Mrp17"/>
    <property type="match status" value="1"/>
</dbReference>
<sequence length="172" mass="19442">MVLYELIGLVRPGNVAEVKEIVHAAGSIILNANGVIRGITNWGVFLLPKPRHVLAAKHHTAHHFLMRFDSSADTQLTMRRLLSRDPRMMRHSCVKLGSKLSDIKDVPGAIEWSTAYKGNKNEEYEKRTEELQMLLRERTKARGLAAEKERFTAEREGPNGWAAGERPSFVDQ</sequence>
<dbReference type="NCBIfam" id="TIGR00166">
    <property type="entry name" value="S6"/>
    <property type="match status" value="1"/>
</dbReference>
<dbReference type="GO" id="GO:0003735">
    <property type="term" value="F:structural constituent of ribosome"/>
    <property type="evidence" value="ECO:0007669"/>
    <property type="project" value="InterPro"/>
</dbReference>